<proteinExistence type="predicted"/>
<accession>A0A157SZJ9</accession>
<dbReference type="AlphaFoldDB" id="A0A157SZJ9"/>
<dbReference type="PATRIC" id="fig|2287.9.peg.1062"/>
<name>A0A157SZJ9_SACSO</name>
<protein>
    <submittedName>
        <fullName evidence="1">Uncharacterized protein</fullName>
    </submittedName>
</protein>
<dbReference type="Proteomes" id="UP000076770">
    <property type="component" value="Chromosome i"/>
</dbReference>
<organism evidence="1 2">
    <name type="scientific">Saccharolobus solfataricus</name>
    <name type="common">Sulfolobus solfataricus</name>
    <dbReference type="NCBI Taxonomy" id="2287"/>
    <lineage>
        <taxon>Archaea</taxon>
        <taxon>Thermoproteota</taxon>
        <taxon>Thermoprotei</taxon>
        <taxon>Sulfolobales</taxon>
        <taxon>Sulfolobaceae</taxon>
        <taxon>Saccharolobus</taxon>
    </lineage>
</organism>
<sequence length="136" mass="15102">MIIMIGKVIVVLAIILVGVFLLTHTNLFYHPQTPVSKGQEYYTTTNVQNITYQFGIISNVSTNYTVPLKLSYGNVTIKVMGHNAFNLTVVNNSTVIYSGIVDRYFSKTFIIGGDVKLVFSSRQGLEVNVTIFDVLS</sequence>
<reference evidence="2" key="1">
    <citation type="submission" date="2016-04" db="EMBL/GenBank/DDBJ databases">
        <authorList>
            <person name="Shah S.A."/>
            <person name="Garrett R.A."/>
        </authorList>
    </citation>
    <scope>NUCLEOTIDE SEQUENCE [LARGE SCALE GENOMIC DNA]</scope>
    <source>
        <strain evidence="2">ATCC 35091 / DSM 1616 / JCM 8930 / NBRC 15331 / P1</strain>
    </source>
</reference>
<dbReference type="EMBL" id="LT549890">
    <property type="protein sequence ID" value="SAI84607.1"/>
    <property type="molecule type" value="Genomic_DNA"/>
</dbReference>
<evidence type="ECO:0000313" key="2">
    <source>
        <dbReference type="Proteomes" id="UP000076770"/>
    </source>
</evidence>
<gene>
    <name evidence="1" type="ORF">SSOP1_1053</name>
</gene>
<evidence type="ECO:0000313" key="1">
    <source>
        <dbReference type="EMBL" id="SAI84607.1"/>
    </source>
</evidence>